<comment type="caution">
    <text evidence="1">The sequence shown here is derived from an EMBL/GenBank/DDBJ whole genome shotgun (WGS) entry which is preliminary data.</text>
</comment>
<keyword evidence="2" id="KW-1185">Reference proteome</keyword>
<protein>
    <recommendedName>
        <fullName evidence="3">MarR family transcriptional regulator</fullName>
    </recommendedName>
</protein>
<evidence type="ECO:0008006" key="3">
    <source>
        <dbReference type="Google" id="ProtNLM"/>
    </source>
</evidence>
<dbReference type="RefSeq" id="WP_182837568.1">
    <property type="nucleotide sequence ID" value="NZ_BAAABQ010000059.1"/>
</dbReference>
<evidence type="ECO:0000313" key="1">
    <source>
        <dbReference type="EMBL" id="MBA8925953.1"/>
    </source>
</evidence>
<organism evidence="1 2">
    <name type="scientific">Kutzneria viridogrisea</name>
    <dbReference type="NCBI Taxonomy" id="47990"/>
    <lineage>
        <taxon>Bacteria</taxon>
        <taxon>Bacillati</taxon>
        <taxon>Actinomycetota</taxon>
        <taxon>Actinomycetes</taxon>
        <taxon>Pseudonocardiales</taxon>
        <taxon>Pseudonocardiaceae</taxon>
        <taxon>Kutzneria</taxon>
    </lineage>
</organism>
<sequence length="103" mass="11841">MALSDDAEVILAVVHRMGYDMAGMDNLTTKTRMRRPVIGEIIRTLIGVGLVEVVNRNQNYFFNITTAGLRQVRERLDRPVDNRRIEKRLTELGFPPVTNRRTT</sequence>
<name>A0ABR6BGF6_9PSEU</name>
<dbReference type="Proteomes" id="UP000517916">
    <property type="component" value="Unassembled WGS sequence"/>
</dbReference>
<reference evidence="1 2" key="1">
    <citation type="submission" date="2020-08" db="EMBL/GenBank/DDBJ databases">
        <title>Genomic Encyclopedia of Archaeal and Bacterial Type Strains, Phase II (KMG-II): from individual species to whole genera.</title>
        <authorList>
            <person name="Goeker M."/>
        </authorList>
    </citation>
    <scope>NUCLEOTIDE SEQUENCE [LARGE SCALE GENOMIC DNA]</scope>
    <source>
        <strain evidence="1 2">DSM 43850</strain>
    </source>
</reference>
<dbReference type="EMBL" id="JACJID010000002">
    <property type="protein sequence ID" value="MBA8925953.1"/>
    <property type="molecule type" value="Genomic_DNA"/>
</dbReference>
<proteinExistence type="predicted"/>
<accession>A0ABR6BGF6</accession>
<evidence type="ECO:0000313" key="2">
    <source>
        <dbReference type="Proteomes" id="UP000517916"/>
    </source>
</evidence>
<gene>
    <name evidence="1" type="ORF">BC739_003152</name>
</gene>